<name>A0A010ZXK8_9ACTN</name>
<dbReference type="SMART" id="SM00943">
    <property type="entry name" value="Prim-Pol"/>
    <property type="match status" value="1"/>
</dbReference>
<comment type="caution">
    <text evidence="2">The sequence shown here is derived from an EMBL/GenBank/DDBJ whole genome shotgun (WGS) entry which is preliminary data.</text>
</comment>
<organism evidence="2 3">
    <name type="scientific">Cryptosporangium arvum DSM 44712</name>
    <dbReference type="NCBI Taxonomy" id="927661"/>
    <lineage>
        <taxon>Bacteria</taxon>
        <taxon>Bacillati</taxon>
        <taxon>Actinomycetota</taxon>
        <taxon>Actinomycetes</taxon>
        <taxon>Cryptosporangiales</taxon>
        <taxon>Cryptosporangiaceae</taxon>
        <taxon>Cryptosporangium</taxon>
    </lineage>
</organism>
<sequence length="200" mass="21087">MASLARAAHEYLVAGWPVLPGAYWSPQTCTYRCGRPGCDNGSPHPVDRGVPGRCGQRVPLRSIAADEVGQWWNDRGFNLIMPTGGPGATVVEGPARFVAAIEARLADDGCPLAPVLALPTGERQLFSAPIPVDDELWLATAMGGATLHGDGGWVTLPPSIVSGGRLRWERAPETIGWRLPPATAVRTALRAVLDPGRAAA</sequence>
<dbReference type="HOGENOM" id="CLU_092810_3_0_11"/>
<protein>
    <submittedName>
        <fullName evidence="2">Bifunctional DNA primase/polymerase family protein</fullName>
    </submittedName>
</protein>
<dbReference type="Proteomes" id="UP000021053">
    <property type="component" value="Unassembled WGS sequence"/>
</dbReference>
<accession>A0A010ZXK8</accession>
<evidence type="ECO:0000313" key="2">
    <source>
        <dbReference type="EMBL" id="EXG81957.1"/>
    </source>
</evidence>
<gene>
    <name evidence="2" type="ORF">CryarDRAFT_3082</name>
</gene>
<evidence type="ECO:0000259" key="1">
    <source>
        <dbReference type="SMART" id="SM00943"/>
    </source>
</evidence>
<dbReference type="AlphaFoldDB" id="A0A010ZXK8"/>
<dbReference type="EMBL" id="JFBT01000001">
    <property type="protein sequence ID" value="EXG81957.1"/>
    <property type="molecule type" value="Genomic_DNA"/>
</dbReference>
<proteinExistence type="predicted"/>
<dbReference type="RefSeq" id="WP_035851477.1">
    <property type="nucleotide sequence ID" value="NZ_KK073874.1"/>
</dbReference>
<dbReference type="InterPro" id="IPR015330">
    <property type="entry name" value="DNA_primase/pol_bifunc_N"/>
</dbReference>
<reference evidence="2 3" key="1">
    <citation type="submission" date="2013-07" db="EMBL/GenBank/DDBJ databases">
        <authorList>
            <consortium name="DOE Joint Genome Institute"/>
            <person name="Eisen J."/>
            <person name="Huntemann M."/>
            <person name="Han J."/>
            <person name="Chen A."/>
            <person name="Kyrpides N."/>
            <person name="Mavromatis K."/>
            <person name="Markowitz V."/>
            <person name="Palaniappan K."/>
            <person name="Ivanova N."/>
            <person name="Schaumberg A."/>
            <person name="Pati A."/>
            <person name="Liolios K."/>
            <person name="Nordberg H.P."/>
            <person name="Cantor M.N."/>
            <person name="Hua S.X."/>
            <person name="Woyke T."/>
        </authorList>
    </citation>
    <scope>NUCLEOTIDE SEQUENCE [LARGE SCALE GENOMIC DNA]</scope>
    <source>
        <strain evidence="2 3">DSM 44712</strain>
    </source>
</reference>
<dbReference type="Pfam" id="PF09250">
    <property type="entry name" value="Prim-Pol"/>
    <property type="match status" value="1"/>
</dbReference>
<evidence type="ECO:0000313" key="3">
    <source>
        <dbReference type="Proteomes" id="UP000021053"/>
    </source>
</evidence>
<feature type="domain" description="DNA primase/polymerase bifunctional N-terminal" evidence="1">
    <location>
        <begin position="8"/>
        <end position="183"/>
    </location>
</feature>
<keyword evidence="3" id="KW-1185">Reference proteome</keyword>